<proteinExistence type="predicted"/>
<protein>
    <submittedName>
        <fullName evidence="1">Uncharacterized protein</fullName>
    </submittedName>
</protein>
<name>A0A7S3PCI5_9STRA</name>
<sequence>MSSTADFPKALCSWQDWKDEEKAADLVSKFHSALEDLDKIPQVETDGKILGINWYGIELFARLTGLIGGKKPCHEGMSYVVEHICKPICAERECQLVELFEDVAVNGKPVVGVMNSFHSYTWRETLQDTLRSLGGGMIKEEELSGTYYWWDLFCQNQHVVEDVMGSFDRAISQCNSFSMTIPNPAQPIALQRVWCLFEIMSAVQGKNKDIRIFCNPAVKIPNANNEVDIRNAEATVAADKTMILELVEERIEGGCDALNERVRKVLLNGMHKARILQNAGMGFSNDEIVDIEKVSNVTKLGFADIKERLHKHGIHNYKLNGKNKAELIKMAQENGVDLSGDPEPKTEISRFAQGMRVQVRGKQAAYHRARDI</sequence>
<organism evidence="1">
    <name type="scientific">Aplanochytrium stocchinoi</name>
    <dbReference type="NCBI Taxonomy" id="215587"/>
    <lineage>
        <taxon>Eukaryota</taxon>
        <taxon>Sar</taxon>
        <taxon>Stramenopiles</taxon>
        <taxon>Bigyra</taxon>
        <taxon>Labyrinthulomycetes</taxon>
        <taxon>Thraustochytrida</taxon>
        <taxon>Thraustochytriidae</taxon>
        <taxon>Aplanochytrium</taxon>
    </lineage>
</organism>
<dbReference type="AlphaFoldDB" id="A0A7S3PCI5"/>
<reference evidence="1" key="1">
    <citation type="submission" date="2021-01" db="EMBL/GenBank/DDBJ databases">
        <authorList>
            <person name="Corre E."/>
            <person name="Pelletier E."/>
            <person name="Niang G."/>
            <person name="Scheremetjew M."/>
            <person name="Finn R."/>
            <person name="Kale V."/>
            <person name="Holt S."/>
            <person name="Cochrane G."/>
            <person name="Meng A."/>
            <person name="Brown T."/>
            <person name="Cohen L."/>
        </authorList>
    </citation>
    <scope>NUCLEOTIDE SEQUENCE</scope>
    <source>
        <strain evidence="1">GSBS06</strain>
    </source>
</reference>
<gene>
    <name evidence="1" type="ORF">ASTO00021_LOCUS137</name>
</gene>
<accession>A0A7S3PCI5</accession>
<dbReference type="EMBL" id="HBIN01000336">
    <property type="protein sequence ID" value="CAE0429786.1"/>
    <property type="molecule type" value="Transcribed_RNA"/>
</dbReference>
<evidence type="ECO:0000313" key="1">
    <source>
        <dbReference type="EMBL" id="CAE0429786.1"/>
    </source>
</evidence>